<dbReference type="Proteomes" id="UP001152622">
    <property type="component" value="Chromosome 6"/>
</dbReference>
<protein>
    <submittedName>
        <fullName evidence="1">Uncharacterized protein</fullName>
    </submittedName>
</protein>
<keyword evidence="2" id="KW-1185">Reference proteome</keyword>
<accession>A0A9Q1IXZ9</accession>
<reference evidence="1" key="1">
    <citation type="journal article" date="2023" name="Science">
        <title>Genome structures resolve the early diversification of teleost fishes.</title>
        <authorList>
            <person name="Parey E."/>
            <person name="Louis A."/>
            <person name="Montfort J."/>
            <person name="Bouchez O."/>
            <person name="Roques C."/>
            <person name="Iampietro C."/>
            <person name="Lluch J."/>
            <person name="Castinel A."/>
            <person name="Donnadieu C."/>
            <person name="Desvignes T."/>
            <person name="Floi Bucao C."/>
            <person name="Jouanno E."/>
            <person name="Wen M."/>
            <person name="Mejri S."/>
            <person name="Dirks R."/>
            <person name="Jansen H."/>
            <person name="Henkel C."/>
            <person name="Chen W.J."/>
            <person name="Zahm M."/>
            <person name="Cabau C."/>
            <person name="Klopp C."/>
            <person name="Thompson A.W."/>
            <person name="Robinson-Rechavi M."/>
            <person name="Braasch I."/>
            <person name="Lecointre G."/>
            <person name="Bobe J."/>
            <person name="Postlethwait J.H."/>
            <person name="Berthelot C."/>
            <person name="Roest Crollius H."/>
            <person name="Guiguen Y."/>
        </authorList>
    </citation>
    <scope>NUCLEOTIDE SEQUENCE</scope>
    <source>
        <strain evidence="1">WJC10195</strain>
    </source>
</reference>
<dbReference type="EMBL" id="JAINUF010000006">
    <property type="protein sequence ID" value="KAJ8357461.1"/>
    <property type="molecule type" value="Genomic_DNA"/>
</dbReference>
<gene>
    <name evidence="1" type="ORF">SKAU_G00202550</name>
</gene>
<dbReference type="AlphaFoldDB" id="A0A9Q1IXZ9"/>
<comment type="caution">
    <text evidence="1">The sequence shown here is derived from an EMBL/GenBank/DDBJ whole genome shotgun (WGS) entry which is preliminary data.</text>
</comment>
<evidence type="ECO:0000313" key="1">
    <source>
        <dbReference type="EMBL" id="KAJ8357461.1"/>
    </source>
</evidence>
<name>A0A9Q1IXZ9_SYNKA</name>
<organism evidence="1 2">
    <name type="scientific">Synaphobranchus kaupii</name>
    <name type="common">Kaup's arrowtooth eel</name>
    <dbReference type="NCBI Taxonomy" id="118154"/>
    <lineage>
        <taxon>Eukaryota</taxon>
        <taxon>Metazoa</taxon>
        <taxon>Chordata</taxon>
        <taxon>Craniata</taxon>
        <taxon>Vertebrata</taxon>
        <taxon>Euteleostomi</taxon>
        <taxon>Actinopterygii</taxon>
        <taxon>Neopterygii</taxon>
        <taxon>Teleostei</taxon>
        <taxon>Anguilliformes</taxon>
        <taxon>Synaphobranchidae</taxon>
        <taxon>Synaphobranchus</taxon>
    </lineage>
</organism>
<proteinExistence type="predicted"/>
<sequence length="131" mass="15052">MPPGQLGPLVNAPTSIHRLKGKGNEGMGILRLQLLKKPWGAESPASPPNRWPKGSDVLVRCAVSQQREPAHFTQPLTEYKITYILCKKEITALQSICRTRPSHRGWVLRHFLSDRVLLSPHRRRRRRKYDD</sequence>
<evidence type="ECO:0000313" key="2">
    <source>
        <dbReference type="Proteomes" id="UP001152622"/>
    </source>
</evidence>